<reference evidence="3" key="1">
    <citation type="journal article" date="2019" name="Int. J. Syst. Evol. Microbiol.">
        <title>The Global Catalogue of Microorganisms (GCM) 10K type strain sequencing project: providing services to taxonomists for standard genome sequencing and annotation.</title>
        <authorList>
            <consortium name="The Broad Institute Genomics Platform"/>
            <consortium name="The Broad Institute Genome Sequencing Center for Infectious Disease"/>
            <person name="Wu L."/>
            <person name="Ma J."/>
        </authorList>
    </citation>
    <scope>NUCLEOTIDE SEQUENCE [LARGE SCALE GENOMIC DNA]</scope>
    <source>
        <strain evidence="3">JCM 9458</strain>
    </source>
</reference>
<evidence type="ECO:0000313" key="3">
    <source>
        <dbReference type="Proteomes" id="UP001501676"/>
    </source>
</evidence>
<evidence type="ECO:0000256" key="1">
    <source>
        <dbReference type="SAM" id="MobiDB-lite"/>
    </source>
</evidence>
<organism evidence="2 3">
    <name type="scientific">Cryptosporangium minutisporangium</name>
    <dbReference type="NCBI Taxonomy" id="113569"/>
    <lineage>
        <taxon>Bacteria</taxon>
        <taxon>Bacillati</taxon>
        <taxon>Actinomycetota</taxon>
        <taxon>Actinomycetes</taxon>
        <taxon>Cryptosporangiales</taxon>
        <taxon>Cryptosporangiaceae</taxon>
        <taxon>Cryptosporangium</taxon>
    </lineage>
</organism>
<dbReference type="EMBL" id="BAAAYN010000082">
    <property type="protein sequence ID" value="GAA3398308.1"/>
    <property type="molecule type" value="Genomic_DNA"/>
</dbReference>
<evidence type="ECO:0008006" key="4">
    <source>
        <dbReference type="Google" id="ProtNLM"/>
    </source>
</evidence>
<keyword evidence="3" id="KW-1185">Reference proteome</keyword>
<sequence>MTRAGDATPDHCGIGMPDGSDCPNPAEVKLADGSGAAAWSCAEHADEVLVSARGVFIASDEPDGLTAFLAARGRQPDGTLNPRSS</sequence>
<dbReference type="RefSeq" id="WP_345733691.1">
    <property type="nucleotide sequence ID" value="NZ_BAAAYN010000082.1"/>
</dbReference>
<proteinExistence type="predicted"/>
<evidence type="ECO:0000313" key="2">
    <source>
        <dbReference type="EMBL" id="GAA3398308.1"/>
    </source>
</evidence>
<protein>
    <recommendedName>
        <fullName evidence="4">DUF397 domain-containing protein</fullName>
    </recommendedName>
</protein>
<accession>A0ABP6TBI7</accession>
<comment type="caution">
    <text evidence="2">The sequence shown here is derived from an EMBL/GenBank/DDBJ whole genome shotgun (WGS) entry which is preliminary data.</text>
</comment>
<feature type="region of interest" description="Disordered" evidence="1">
    <location>
        <begin position="1"/>
        <end position="26"/>
    </location>
</feature>
<gene>
    <name evidence="2" type="ORF">GCM10020369_81380</name>
</gene>
<name>A0ABP6TBI7_9ACTN</name>
<dbReference type="Proteomes" id="UP001501676">
    <property type="component" value="Unassembled WGS sequence"/>
</dbReference>